<evidence type="ECO:0000313" key="1">
    <source>
        <dbReference type="EMBL" id="KAJ7998144.1"/>
    </source>
</evidence>
<gene>
    <name evidence="1" type="ORF">DPEC_G00219550</name>
</gene>
<proteinExistence type="predicted"/>
<sequence length="227" mass="25720">MKVVWQKQAIPTAWRRAGSILIPKEKDSVEISQFRQISLLNVEGKIFFSVVARRLTAYLEKNHFIDTMVQKTGIPGFSGCLEHVSMIWNQIQTAKKDGRDLHVVFLDLANAFGSVPHNLRWTAFNYFSVPELTVPWEAAVEEAFERKSLKYTELAVDAEQRGWKAKVCPVEVGCRGFVGKSTIRLLKELGVQGQTLRRTINALSGAAEASRWLWMKRGDSNWAPNIT</sequence>
<comment type="caution">
    <text evidence="1">The sequence shown here is derived from an EMBL/GenBank/DDBJ whole genome shotgun (WGS) entry which is preliminary data.</text>
</comment>
<reference evidence="1" key="1">
    <citation type="submission" date="2021-05" db="EMBL/GenBank/DDBJ databases">
        <authorList>
            <person name="Pan Q."/>
            <person name="Jouanno E."/>
            <person name="Zahm M."/>
            <person name="Klopp C."/>
            <person name="Cabau C."/>
            <person name="Louis A."/>
            <person name="Berthelot C."/>
            <person name="Parey E."/>
            <person name="Roest Crollius H."/>
            <person name="Montfort J."/>
            <person name="Robinson-Rechavi M."/>
            <person name="Bouchez O."/>
            <person name="Lampietro C."/>
            <person name="Lopez Roques C."/>
            <person name="Donnadieu C."/>
            <person name="Postlethwait J."/>
            <person name="Bobe J."/>
            <person name="Dillon D."/>
            <person name="Chandos A."/>
            <person name="von Hippel F."/>
            <person name="Guiguen Y."/>
        </authorList>
    </citation>
    <scope>NUCLEOTIDE SEQUENCE</scope>
    <source>
        <strain evidence="1">YG-Jan2019</strain>
    </source>
</reference>
<keyword evidence="2" id="KW-1185">Reference proteome</keyword>
<accession>A0ACC2G3C2</accession>
<protein>
    <submittedName>
        <fullName evidence="1">Uncharacterized protein</fullName>
    </submittedName>
</protein>
<organism evidence="1 2">
    <name type="scientific">Dallia pectoralis</name>
    <name type="common">Alaska blackfish</name>
    <dbReference type="NCBI Taxonomy" id="75939"/>
    <lineage>
        <taxon>Eukaryota</taxon>
        <taxon>Metazoa</taxon>
        <taxon>Chordata</taxon>
        <taxon>Craniata</taxon>
        <taxon>Vertebrata</taxon>
        <taxon>Euteleostomi</taxon>
        <taxon>Actinopterygii</taxon>
        <taxon>Neopterygii</taxon>
        <taxon>Teleostei</taxon>
        <taxon>Protacanthopterygii</taxon>
        <taxon>Esociformes</taxon>
        <taxon>Umbridae</taxon>
        <taxon>Dallia</taxon>
    </lineage>
</organism>
<dbReference type="Proteomes" id="UP001157502">
    <property type="component" value="Chromosome 18"/>
</dbReference>
<evidence type="ECO:0000313" key="2">
    <source>
        <dbReference type="Proteomes" id="UP001157502"/>
    </source>
</evidence>
<dbReference type="EMBL" id="CM055745">
    <property type="protein sequence ID" value="KAJ7998144.1"/>
    <property type="molecule type" value="Genomic_DNA"/>
</dbReference>
<name>A0ACC2G3C2_DALPE</name>